<dbReference type="SUPFAM" id="SSF51905">
    <property type="entry name" value="FAD/NAD(P)-binding domain"/>
    <property type="match status" value="1"/>
</dbReference>
<dbReference type="InterPro" id="IPR001613">
    <property type="entry name" value="Flavin_amine_oxidase"/>
</dbReference>
<accession>A0ABN6MNK9</accession>
<dbReference type="RefSeq" id="WP_248360316.1">
    <property type="nucleotide sequence ID" value="NZ_AP025591.1"/>
</dbReference>
<dbReference type="PRINTS" id="PR00757">
    <property type="entry name" value="AMINEOXDASEF"/>
</dbReference>
<dbReference type="InterPro" id="IPR002937">
    <property type="entry name" value="Amino_oxidase"/>
</dbReference>
<keyword evidence="7" id="KW-0073">Auxin biosynthesis</keyword>
<dbReference type="SUPFAM" id="SSF54373">
    <property type="entry name" value="FAD-linked reductases, C-terminal domain"/>
    <property type="match status" value="1"/>
</dbReference>
<proteinExistence type="inferred from homology"/>
<dbReference type="Gene3D" id="3.50.50.60">
    <property type="entry name" value="FAD/NAD(P)-binding domain"/>
    <property type="match status" value="1"/>
</dbReference>
<evidence type="ECO:0000256" key="8">
    <source>
        <dbReference type="ARBA" id="ARBA00047321"/>
    </source>
</evidence>
<dbReference type="InterPro" id="IPR036188">
    <property type="entry name" value="FAD/NAD-bd_sf"/>
</dbReference>
<comment type="pathway">
    <text evidence="2">Plant hormone metabolism; auxin biosynthesis.</text>
</comment>
<dbReference type="Pfam" id="PF01593">
    <property type="entry name" value="Amino_oxidase"/>
    <property type="match status" value="1"/>
</dbReference>
<reference evidence="11" key="1">
    <citation type="journal article" date="2022" name="Int. J. Syst. Evol. Microbiol.">
        <title>Anaeromyxobacter oryzae sp. nov., Anaeromyxobacter diazotrophicus sp. nov. and Anaeromyxobacter paludicola sp. nov., isolated from paddy soils.</title>
        <authorList>
            <person name="Itoh H."/>
            <person name="Xu Z."/>
            <person name="Mise K."/>
            <person name="Masuda Y."/>
            <person name="Ushijima N."/>
            <person name="Hayakawa C."/>
            <person name="Shiratori Y."/>
            <person name="Senoo K."/>
        </authorList>
    </citation>
    <scope>NUCLEOTIDE SEQUENCE [LARGE SCALE GENOMIC DNA]</scope>
    <source>
        <strain evidence="11">Red232</strain>
    </source>
</reference>
<evidence type="ECO:0000256" key="7">
    <source>
        <dbReference type="ARBA" id="ARBA00023070"/>
    </source>
</evidence>
<dbReference type="InterPro" id="IPR050281">
    <property type="entry name" value="Flavin_monoamine_oxidase"/>
</dbReference>
<comment type="similarity">
    <text evidence="3">Belongs to the tryptophan 2-monooxygenase family.</text>
</comment>
<evidence type="ECO:0000256" key="2">
    <source>
        <dbReference type="ARBA" id="ARBA00004814"/>
    </source>
</evidence>
<comment type="cofactor">
    <cofactor evidence="1">
        <name>FAD</name>
        <dbReference type="ChEBI" id="CHEBI:57692"/>
    </cofactor>
</comment>
<keyword evidence="6" id="KW-0560">Oxidoreductase</keyword>
<dbReference type="PANTHER" id="PTHR10742">
    <property type="entry name" value="FLAVIN MONOAMINE OXIDASE"/>
    <property type="match status" value="1"/>
</dbReference>
<comment type="catalytic activity">
    <reaction evidence="8">
        <text>L-tryptophan + O2 = indole-3-acetamide + CO2 + H2O</text>
        <dbReference type="Rhea" id="RHEA:16165"/>
        <dbReference type="ChEBI" id="CHEBI:15377"/>
        <dbReference type="ChEBI" id="CHEBI:15379"/>
        <dbReference type="ChEBI" id="CHEBI:16031"/>
        <dbReference type="ChEBI" id="CHEBI:16526"/>
        <dbReference type="ChEBI" id="CHEBI:57912"/>
        <dbReference type="EC" id="1.13.12.3"/>
    </reaction>
</comment>
<protein>
    <recommendedName>
        <fullName evidence="5">Tryptophan 2-monooxygenase</fullName>
        <ecNumber evidence="4">1.13.12.3</ecNumber>
    </recommendedName>
</protein>
<evidence type="ECO:0000313" key="10">
    <source>
        <dbReference type="EMBL" id="BDG02627.1"/>
    </source>
</evidence>
<sequence>MAHDADVIVIGAGAAGLSAASALRASGVDVLVLEARDRAGGRVDTAIDPLLGVPIERGAEFVHGRPPEVIALARSAGVRLRRIPDRRRVLRGERLVDAAGAFEAGEALLSRRARGDPPVGRVLARARRRGEASPEAVELAREFTEGFYLADPRDASSAAIARMQRAMAAVGSEAMYRADGGWAALLAPLVSRVSRGGALRLGAAVEEIRWRPGEVEVRARGPAGGRLPPLRAARAIVTLPVGVLRAGTVSFVPAIPEAARAARALEMGPVVKVVLRFRAPPWEDRGPRDLVFLHLPRAPVPVFWTIAPIRAPLLVGWAGGPAAVRLGRRDPAGVVAAALRGLAPAFRLTPAALEARVDGATVVDWSRDPLARGGYAVFPAGAADALSTLARPVAGTLFFAGEATDAGLAGTVDGALRSGARAAREVLATP</sequence>
<evidence type="ECO:0000256" key="5">
    <source>
        <dbReference type="ARBA" id="ARBA00017871"/>
    </source>
</evidence>
<dbReference type="PANTHER" id="PTHR10742:SF410">
    <property type="entry name" value="LYSINE-SPECIFIC HISTONE DEMETHYLASE 2"/>
    <property type="match status" value="1"/>
</dbReference>
<name>A0ABN6MNK9_9BACT</name>
<evidence type="ECO:0000313" key="11">
    <source>
        <dbReference type="Proteomes" id="UP001162891"/>
    </source>
</evidence>
<dbReference type="EMBL" id="AP025591">
    <property type="protein sequence ID" value="BDG02627.1"/>
    <property type="molecule type" value="Genomic_DNA"/>
</dbReference>
<organism evidence="10 11">
    <name type="scientific">Anaeromyxobacter oryzae</name>
    <dbReference type="NCBI Taxonomy" id="2918170"/>
    <lineage>
        <taxon>Bacteria</taxon>
        <taxon>Pseudomonadati</taxon>
        <taxon>Myxococcota</taxon>
        <taxon>Myxococcia</taxon>
        <taxon>Myxococcales</taxon>
        <taxon>Cystobacterineae</taxon>
        <taxon>Anaeromyxobacteraceae</taxon>
        <taxon>Anaeromyxobacter</taxon>
    </lineage>
</organism>
<evidence type="ECO:0000259" key="9">
    <source>
        <dbReference type="Pfam" id="PF01593"/>
    </source>
</evidence>
<keyword evidence="11" id="KW-1185">Reference proteome</keyword>
<dbReference type="EC" id="1.13.12.3" evidence="4"/>
<evidence type="ECO:0000256" key="1">
    <source>
        <dbReference type="ARBA" id="ARBA00001974"/>
    </source>
</evidence>
<evidence type="ECO:0000256" key="4">
    <source>
        <dbReference type="ARBA" id="ARBA00012535"/>
    </source>
</evidence>
<gene>
    <name evidence="10" type="ORF">AMOR_16230</name>
</gene>
<dbReference type="Proteomes" id="UP001162891">
    <property type="component" value="Chromosome"/>
</dbReference>
<evidence type="ECO:0000256" key="3">
    <source>
        <dbReference type="ARBA" id="ARBA00005833"/>
    </source>
</evidence>
<feature type="domain" description="Amine oxidase" evidence="9">
    <location>
        <begin position="15"/>
        <end position="427"/>
    </location>
</feature>
<evidence type="ECO:0000256" key="6">
    <source>
        <dbReference type="ARBA" id="ARBA00023002"/>
    </source>
</evidence>